<dbReference type="EMBL" id="KF900324">
    <property type="protein sequence ID" value="AIE90981.1"/>
    <property type="molecule type" value="Genomic_DNA"/>
</dbReference>
<organism evidence="11">
    <name type="scientific">uncultured marine thaumarchaeote AD1000_100_C06</name>
    <dbReference type="NCBI Taxonomy" id="1455887"/>
    <lineage>
        <taxon>Archaea</taxon>
        <taxon>Nitrososphaerota</taxon>
        <taxon>environmental samples</taxon>
    </lineage>
</organism>
<evidence type="ECO:0000256" key="7">
    <source>
        <dbReference type="ARBA" id="ARBA00032554"/>
    </source>
</evidence>
<dbReference type="Gene3D" id="3.30.70.890">
    <property type="entry name" value="GHMP kinase, C-terminal domain"/>
    <property type="match status" value="1"/>
</dbReference>
<keyword evidence="4" id="KW-0547">Nucleotide-binding</keyword>
<feature type="region of interest" description="Disordered" evidence="8">
    <location>
        <begin position="29"/>
        <end position="70"/>
    </location>
</feature>
<dbReference type="Pfam" id="PF08544">
    <property type="entry name" value="GHMP_kinases_C"/>
    <property type="match status" value="1"/>
</dbReference>
<evidence type="ECO:0000259" key="9">
    <source>
        <dbReference type="Pfam" id="PF00288"/>
    </source>
</evidence>
<dbReference type="SUPFAM" id="SSF54211">
    <property type="entry name" value="Ribosomal protein S5 domain 2-like"/>
    <property type="match status" value="1"/>
</dbReference>
<feature type="domain" description="GHMP kinase C-terminal" evidence="10">
    <location>
        <begin position="288"/>
        <end position="350"/>
    </location>
</feature>
<proteinExistence type="inferred from homology"/>
<gene>
    <name evidence="11" type="primary">ispE</name>
</gene>
<evidence type="ECO:0000313" key="11">
    <source>
        <dbReference type="EMBL" id="AIE90981.1"/>
    </source>
</evidence>
<evidence type="ECO:0000259" key="10">
    <source>
        <dbReference type="Pfam" id="PF08544"/>
    </source>
</evidence>
<dbReference type="NCBIfam" id="TIGR00154">
    <property type="entry name" value="ispE"/>
    <property type="match status" value="1"/>
</dbReference>
<sequence length="369" mass="39451">MGAFGVRRTGPEFTGVRLRVPSRCLHPGHRDRALLRQPDRTFDRGRGGERDAGEGSGETPAFGSRPLAEPAHRRFGRRVTEVRAVASAKVNLYLRILGRRPDGHHDLQTLFQAVDLHDVLDVRREGSGIQLVVEGDDVGPVEENLVVRAARAYLAAADLRGEGLHMRLEKRIPVGAGLGGGSSDAAATFLALDRLFPGAVTLRRITELASGIGSDVPFFLGVSPLALGRGRGEIIEAREPFPSLAGVVVLPPVQVSTREAYRELARAREGSRISTPPVLVVPTDWDQMAAGAANDFEVVVCRTHPPVADAIAALRATAPLVALVSGSGSASFALYHTVGGAEKAAAVLSQRAEFRVFTVRTLTAWPNRT</sequence>
<feature type="domain" description="GHMP kinase N-terminal" evidence="9">
    <location>
        <begin position="144"/>
        <end position="220"/>
    </location>
</feature>
<dbReference type="InterPro" id="IPR014721">
    <property type="entry name" value="Ribsml_uS5_D2-typ_fold_subgr"/>
</dbReference>
<dbReference type="AlphaFoldDB" id="A0A075FNC5"/>
<evidence type="ECO:0000256" key="2">
    <source>
        <dbReference type="ARBA" id="ARBA00012052"/>
    </source>
</evidence>
<protein>
    <recommendedName>
        <fullName evidence="2">4-(cytidine 5'-diphospho)-2-C-methyl-D-erythritol kinase</fullName>
        <ecNumber evidence="2">2.7.1.148</ecNumber>
    </recommendedName>
    <alternativeName>
        <fullName evidence="7">4-(cytidine-5'-diphospho)-2-C-methyl-D-erythritol kinase</fullName>
    </alternativeName>
</protein>
<dbReference type="InterPro" id="IPR020568">
    <property type="entry name" value="Ribosomal_Su5_D2-typ_SF"/>
</dbReference>
<evidence type="ECO:0000256" key="4">
    <source>
        <dbReference type="ARBA" id="ARBA00022741"/>
    </source>
</evidence>
<evidence type="ECO:0000256" key="3">
    <source>
        <dbReference type="ARBA" id="ARBA00022679"/>
    </source>
</evidence>
<keyword evidence="3 11" id="KW-0808">Transferase</keyword>
<dbReference type="Pfam" id="PF00288">
    <property type="entry name" value="GHMP_kinases_N"/>
    <property type="match status" value="1"/>
</dbReference>
<name>A0A075FNC5_9ARCH</name>
<dbReference type="InterPro" id="IPR004424">
    <property type="entry name" value="IspE"/>
</dbReference>
<dbReference type="PANTHER" id="PTHR43527">
    <property type="entry name" value="4-DIPHOSPHOCYTIDYL-2-C-METHYL-D-ERYTHRITOL KINASE, CHLOROPLASTIC"/>
    <property type="match status" value="1"/>
</dbReference>
<dbReference type="Gene3D" id="3.30.230.10">
    <property type="match status" value="1"/>
</dbReference>
<evidence type="ECO:0000256" key="8">
    <source>
        <dbReference type="SAM" id="MobiDB-lite"/>
    </source>
</evidence>
<evidence type="ECO:0000256" key="1">
    <source>
        <dbReference type="ARBA" id="ARBA00009684"/>
    </source>
</evidence>
<feature type="compositionally biased region" description="Basic and acidic residues" evidence="8">
    <location>
        <begin position="29"/>
        <end position="53"/>
    </location>
</feature>
<dbReference type="GO" id="GO:0016114">
    <property type="term" value="P:terpenoid biosynthetic process"/>
    <property type="evidence" value="ECO:0007669"/>
    <property type="project" value="InterPro"/>
</dbReference>
<dbReference type="GO" id="GO:0005524">
    <property type="term" value="F:ATP binding"/>
    <property type="evidence" value="ECO:0007669"/>
    <property type="project" value="UniProtKB-KW"/>
</dbReference>
<dbReference type="GO" id="GO:0050515">
    <property type="term" value="F:4-(cytidine 5'-diphospho)-2-C-methyl-D-erythritol kinase activity"/>
    <property type="evidence" value="ECO:0007669"/>
    <property type="project" value="UniProtKB-EC"/>
</dbReference>
<dbReference type="InterPro" id="IPR013750">
    <property type="entry name" value="GHMP_kinase_C_dom"/>
</dbReference>
<dbReference type="InterPro" id="IPR036554">
    <property type="entry name" value="GHMP_kinase_C_sf"/>
</dbReference>
<evidence type="ECO:0000256" key="6">
    <source>
        <dbReference type="ARBA" id="ARBA00022840"/>
    </source>
</evidence>
<evidence type="ECO:0000256" key="5">
    <source>
        <dbReference type="ARBA" id="ARBA00022777"/>
    </source>
</evidence>
<dbReference type="HAMAP" id="MF_00061">
    <property type="entry name" value="IspE"/>
    <property type="match status" value="1"/>
</dbReference>
<reference evidence="11" key="1">
    <citation type="journal article" date="2014" name="Genome Biol. Evol.">
        <title>Pangenome evidence for extensive interdomain horizontal transfer affecting lineage core and shell genes in uncultured planktonic thaumarchaeota and euryarchaeota.</title>
        <authorList>
            <person name="Deschamps P."/>
            <person name="Zivanovic Y."/>
            <person name="Moreira D."/>
            <person name="Rodriguez-Valera F."/>
            <person name="Lopez-Garcia P."/>
        </authorList>
    </citation>
    <scope>NUCLEOTIDE SEQUENCE</scope>
</reference>
<keyword evidence="5 11" id="KW-0418">Kinase</keyword>
<dbReference type="PANTHER" id="PTHR43527:SF2">
    <property type="entry name" value="4-DIPHOSPHOCYTIDYL-2-C-METHYL-D-ERYTHRITOL KINASE, CHLOROPLASTIC"/>
    <property type="match status" value="1"/>
</dbReference>
<comment type="similarity">
    <text evidence="1">Belongs to the GHMP kinase family. IspE subfamily.</text>
</comment>
<dbReference type="EC" id="2.7.1.148" evidence="2"/>
<keyword evidence="6" id="KW-0067">ATP-binding</keyword>
<dbReference type="InterPro" id="IPR006204">
    <property type="entry name" value="GHMP_kinase_N_dom"/>
</dbReference>
<dbReference type="SUPFAM" id="SSF55060">
    <property type="entry name" value="GHMP Kinase, C-terminal domain"/>
    <property type="match status" value="1"/>
</dbReference>
<accession>A0A075FNC5</accession>